<evidence type="ECO:0000256" key="2">
    <source>
        <dbReference type="ARBA" id="ARBA00022669"/>
    </source>
</evidence>
<dbReference type="EMBL" id="LC222275">
    <property type="protein sequence ID" value="BBD74163.1"/>
    <property type="molecule type" value="mRNA"/>
</dbReference>
<dbReference type="Gene3D" id="3.30.20.10">
    <property type="entry name" value="Endochitinase, domain 2"/>
    <property type="match status" value="1"/>
</dbReference>
<keyword evidence="14" id="KW-1185">Reference proteome</keyword>
<evidence type="ECO:0000256" key="3">
    <source>
        <dbReference type="ARBA" id="ARBA00022729"/>
    </source>
</evidence>
<reference evidence="13" key="2">
    <citation type="submission" date="2023-07" db="EMBL/GenBank/DDBJ databases">
        <title>draft genome sequence of fig (Ficus carica).</title>
        <authorList>
            <person name="Takahashi T."/>
            <person name="Nishimura K."/>
        </authorList>
    </citation>
    <scope>NUCLEOTIDE SEQUENCE</scope>
</reference>
<dbReference type="PIRSF" id="PIRSF001060">
    <property type="entry name" value="Endochitinase"/>
    <property type="match status" value="1"/>
</dbReference>
<evidence type="ECO:0000313" key="13">
    <source>
        <dbReference type="EMBL" id="GMN47182.1"/>
    </source>
</evidence>
<dbReference type="PROSITE" id="PS00773">
    <property type="entry name" value="CHITINASE_19_1"/>
    <property type="match status" value="1"/>
</dbReference>
<keyword evidence="2 8" id="KW-0147">Chitin-binding</keyword>
<feature type="chain" id="PRO_5041806911" evidence="10">
    <location>
        <begin position="26"/>
        <end position="352"/>
    </location>
</feature>
<dbReference type="GO" id="GO:0005975">
    <property type="term" value="P:carbohydrate metabolic process"/>
    <property type="evidence" value="ECO:0007669"/>
    <property type="project" value="InterPro"/>
</dbReference>
<keyword evidence="3 10" id="KW-0732">Signal</keyword>
<dbReference type="Proteomes" id="UP001187192">
    <property type="component" value="Unassembled WGS sequence"/>
</dbReference>
<sequence length="352" mass="38280">MIKMINLRTSLVILSLGLLVVTSKAEQCGEQADGALCPEGLCCSNYGWCGTTAAYCDPGNCQSQCPAPSPPPPPPPPPPPFTPPPPVSPDDISNIISESLFDELLAYRNDPACPASGFYTYDAFITAARRFPEFGATGTIEIRKREIAAFLAQTSHETTGGWATAPGGPYSWGYCFVRELAQSDYCVPSDQWPCVPGQQYYGRGPIQLSYNYNYGPAGQALGIDLLSNPDLVATDPVVSFEAAFWFWMTPQYNKPSCHDVITGVWTPTPSDIAANRLPGFGVTTNIINGGLECGHGPDDRVANRIGFFKRYCSLFEVSPGDNLDCYDQRSFGLTLRNPRPLFGILKMPVYRA</sequence>
<dbReference type="PRINTS" id="PR00451">
    <property type="entry name" value="CHITINBINDNG"/>
</dbReference>
<feature type="disulfide bond" evidence="7 8">
    <location>
        <begin position="37"/>
        <end position="49"/>
    </location>
</feature>
<dbReference type="InterPro" id="IPR016283">
    <property type="entry name" value="Glyco_hydro_19"/>
</dbReference>
<dbReference type="PROSITE" id="PS50941">
    <property type="entry name" value="CHIT_BIND_I_2"/>
    <property type="match status" value="1"/>
</dbReference>
<keyword evidence="4" id="KW-0611">Plant defense</keyword>
<dbReference type="InterPro" id="IPR036861">
    <property type="entry name" value="Endochitinase-like_sf"/>
</dbReference>
<dbReference type="SUPFAM" id="SSF57016">
    <property type="entry name" value="Plant lectins/antimicrobial peptides"/>
    <property type="match status" value="1"/>
</dbReference>
<accession>A0A2Z6DRM2</accession>
<protein>
    <submittedName>
        <fullName evidence="12">Chitinase</fullName>
    </submittedName>
</protein>
<dbReference type="InterPro" id="IPR000726">
    <property type="entry name" value="Glyco_hydro_19_cat"/>
</dbReference>
<dbReference type="GO" id="GO:0008061">
    <property type="term" value="F:chitin binding"/>
    <property type="evidence" value="ECO:0007669"/>
    <property type="project" value="UniProtKB-UniRule"/>
</dbReference>
<dbReference type="CDD" id="cd06921">
    <property type="entry name" value="ChtBD1_GH19_hevein"/>
    <property type="match status" value="1"/>
</dbReference>
<dbReference type="InterPro" id="IPR023346">
    <property type="entry name" value="Lysozyme-like_dom_sf"/>
</dbReference>
<dbReference type="AlphaFoldDB" id="A0A2Z6DRM2"/>
<keyword evidence="5 7" id="KW-1015">Disulfide bond</keyword>
<dbReference type="GO" id="GO:0006032">
    <property type="term" value="P:chitin catabolic process"/>
    <property type="evidence" value="ECO:0007669"/>
    <property type="project" value="InterPro"/>
</dbReference>
<proteinExistence type="evidence at transcript level"/>
<evidence type="ECO:0000313" key="12">
    <source>
        <dbReference type="EMBL" id="BBD74163.1"/>
    </source>
</evidence>
<evidence type="ECO:0000256" key="6">
    <source>
        <dbReference type="PIRSR" id="PIRSR001060-1"/>
    </source>
</evidence>
<feature type="disulfide bond" evidence="7 8">
    <location>
        <begin position="61"/>
        <end position="65"/>
    </location>
</feature>
<dbReference type="InterPro" id="IPR001002">
    <property type="entry name" value="Chitin-bd_1"/>
</dbReference>
<gene>
    <name evidence="13" type="ORF">TIFTF001_016359</name>
</gene>
<feature type="compositionally biased region" description="Pro residues" evidence="9">
    <location>
        <begin position="67"/>
        <end position="88"/>
    </location>
</feature>
<dbReference type="Pfam" id="PF00187">
    <property type="entry name" value="Chitin_bind_1"/>
    <property type="match status" value="1"/>
</dbReference>
<feature type="disulfide bond" evidence="7 8">
    <location>
        <begin position="28"/>
        <end position="43"/>
    </location>
</feature>
<dbReference type="InterPro" id="IPR018371">
    <property type="entry name" value="Chitin-binding_1_CS"/>
</dbReference>
<dbReference type="GO" id="GO:0004568">
    <property type="term" value="F:chitinase activity"/>
    <property type="evidence" value="ECO:0007669"/>
    <property type="project" value="InterPro"/>
</dbReference>
<dbReference type="Gramene" id="FCD_00023493-RA">
    <property type="protein sequence ID" value="FCD_00023493-RA:cds"/>
    <property type="gene ID" value="FCD_00023493"/>
</dbReference>
<feature type="active site" description="Proton donor" evidence="6">
    <location>
        <position position="157"/>
    </location>
</feature>
<dbReference type="PANTHER" id="PTHR22595">
    <property type="entry name" value="CHITINASE-RELATED"/>
    <property type="match status" value="1"/>
</dbReference>
<dbReference type="SUPFAM" id="SSF53955">
    <property type="entry name" value="Lysozyme-like"/>
    <property type="match status" value="1"/>
</dbReference>
<dbReference type="EMBL" id="BTGU01000025">
    <property type="protein sequence ID" value="GMN47182.1"/>
    <property type="molecule type" value="Genomic_DNA"/>
</dbReference>
<dbReference type="PROSITE" id="PS00774">
    <property type="entry name" value="CHITINASE_19_2"/>
    <property type="match status" value="1"/>
</dbReference>
<evidence type="ECO:0000256" key="10">
    <source>
        <dbReference type="SAM" id="SignalP"/>
    </source>
</evidence>
<feature type="disulfide bond" evidence="7 8">
    <location>
        <begin position="42"/>
        <end position="56"/>
    </location>
</feature>
<reference evidence="12" key="1">
    <citation type="journal article" date="2018" name="Planta">
        <title>Comparative multi-omics analysis reveals diverse latex-based defense strategies against pests among latex-producing organs of the fig tree (Ficus carica).</title>
        <authorList>
            <person name="Kitajima S."/>
            <person name="Aoki W."/>
            <person name="Shibata D."/>
            <person name="Nakajima D."/>
            <person name="Sakurai N."/>
            <person name="Yazaki K."/>
            <person name="Munakata R."/>
            <person name="Taira T."/>
            <person name="Kobayashi M."/>
            <person name="Aburaya S."/>
            <person name="Savadogo E.H."/>
            <person name="Hibino S."/>
            <person name="Yano H."/>
        </authorList>
    </citation>
    <scope>NUCLEOTIDE SEQUENCE</scope>
</reference>
<feature type="signal peptide" evidence="10">
    <location>
        <begin position="1"/>
        <end position="25"/>
    </location>
</feature>
<dbReference type="SMART" id="SM00270">
    <property type="entry name" value="ChtBD1"/>
    <property type="match status" value="1"/>
</dbReference>
<dbReference type="GO" id="GO:0016998">
    <property type="term" value="P:cell wall macromolecule catabolic process"/>
    <property type="evidence" value="ECO:0007669"/>
    <property type="project" value="InterPro"/>
</dbReference>
<dbReference type="PANTHER" id="PTHR22595:SF79">
    <property type="entry name" value="CHITINASE 12"/>
    <property type="match status" value="1"/>
</dbReference>
<evidence type="ECO:0000256" key="4">
    <source>
        <dbReference type="ARBA" id="ARBA00022821"/>
    </source>
</evidence>
<evidence type="ECO:0000256" key="9">
    <source>
        <dbReference type="SAM" id="MobiDB-lite"/>
    </source>
</evidence>
<evidence type="ECO:0000256" key="5">
    <source>
        <dbReference type="ARBA" id="ARBA00023157"/>
    </source>
</evidence>
<organism evidence="12">
    <name type="scientific">Ficus carica</name>
    <name type="common">Common fig</name>
    <dbReference type="NCBI Taxonomy" id="3494"/>
    <lineage>
        <taxon>Eukaryota</taxon>
        <taxon>Viridiplantae</taxon>
        <taxon>Streptophyta</taxon>
        <taxon>Embryophyta</taxon>
        <taxon>Tracheophyta</taxon>
        <taxon>Spermatophyta</taxon>
        <taxon>Magnoliopsida</taxon>
        <taxon>eudicotyledons</taxon>
        <taxon>Gunneridae</taxon>
        <taxon>Pentapetalae</taxon>
        <taxon>rosids</taxon>
        <taxon>fabids</taxon>
        <taxon>Rosales</taxon>
        <taxon>Moraceae</taxon>
        <taxon>Ficeae</taxon>
        <taxon>Ficus</taxon>
    </lineage>
</organism>
<dbReference type="FunFam" id="3.30.60.10:FF:000001">
    <property type="entry name" value="Basic endochitinase"/>
    <property type="match status" value="1"/>
</dbReference>
<feature type="disulfide bond" evidence="7">
    <location>
        <begin position="293"/>
        <end position="325"/>
    </location>
</feature>
<feature type="domain" description="Chitin-binding type-1" evidence="11">
    <location>
        <begin position="25"/>
        <end position="67"/>
    </location>
</feature>
<dbReference type="Gene3D" id="1.10.530.10">
    <property type="match status" value="1"/>
</dbReference>
<feature type="region of interest" description="Disordered" evidence="9">
    <location>
        <begin position="65"/>
        <end position="89"/>
    </location>
</feature>
<evidence type="ECO:0000256" key="1">
    <source>
        <dbReference type="ARBA" id="ARBA00009373"/>
    </source>
</evidence>
<name>A0A2Z6DRM2_FICCA</name>
<dbReference type="CDD" id="cd00325">
    <property type="entry name" value="chitinase_GH19"/>
    <property type="match status" value="1"/>
</dbReference>
<dbReference type="GO" id="GO:0050832">
    <property type="term" value="P:defense response to fungus"/>
    <property type="evidence" value="ECO:0007669"/>
    <property type="project" value="TreeGrafter"/>
</dbReference>
<evidence type="ECO:0000256" key="7">
    <source>
        <dbReference type="PIRSR" id="PIRSR001060-2"/>
    </source>
</evidence>
<feature type="disulfide bond" evidence="7">
    <location>
        <begin position="113"/>
        <end position="175"/>
    </location>
</feature>
<evidence type="ECO:0000313" key="14">
    <source>
        <dbReference type="Proteomes" id="UP001187192"/>
    </source>
</evidence>
<dbReference type="FunFam" id="3.30.20.10:FF:000001">
    <property type="entry name" value="Endochitinase (Chitinase)"/>
    <property type="match status" value="1"/>
</dbReference>
<feature type="disulfide bond" evidence="7">
    <location>
        <begin position="186"/>
        <end position="194"/>
    </location>
</feature>
<evidence type="ECO:0000259" key="11">
    <source>
        <dbReference type="PROSITE" id="PS50941"/>
    </source>
</evidence>
<dbReference type="Pfam" id="PF00182">
    <property type="entry name" value="Glyco_hydro_19"/>
    <property type="match status" value="1"/>
</dbReference>
<dbReference type="Gene3D" id="3.30.60.10">
    <property type="entry name" value="Endochitinase-like"/>
    <property type="match status" value="1"/>
</dbReference>
<comment type="similarity">
    <text evidence="1">Belongs to the glycosyl hydrolase 19 family. Chitinase class I subfamily.</text>
</comment>
<dbReference type="PROSITE" id="PS00026">
    <property type="entry name" value="CHIT_BIND_I_1"/>
    <property type="match status" value="1"/>
</dbReference>
<evidence type="ECO:0000256" key="8">
    <source>
        <dbReference type="PROSITE-ProRule" id="PRU00261"/>
    </source>
</evidence>